<sequence length="71" mass="7669">PPSSLNAQALCCPQPKWSPSPHSLSHHGPAHCPQQVSWLLPGPLDSKAWCLHPRSTGSMLARKETALRPQG</sequence>
<gene>
    <name evidence="1" type="ORF">P7K49_010073</name>
</gene>
<feature type="non-terminal residue" evidence="1">
    <location>
        <position position="1"/>
    </location>
</feature>
<protein>
    <submittedName>
        <fullName evidence="1">Uncharacterized protein</fullName>
    </submittedName>
</protein>
<proteinExistence type="predicted"/>
<accession>A0ABQ9VLR8</accession>
<dbReference type="Proteomes" id="UP001266305">
    <property type="component" value="Unassembled WGS sequence"/>
</dbReference>
<organism evidence="1 2">
    <name type="scientific">Saguinus oedipus</name>
    <name type="common">Cotton-top tamarin</name>
    <name type="synonym">Oedipomidas oedipus</name>
    <dbReference type="NCBI Taxonomy" id="9490"/>
    <lineage>
        <taxon>Eukaryota</taxon>
        <taxon>Metazoa</taxon>
        <taxon>Chordata</taxon>
        <taxon>Craniata</taxon>
        <taxon>Vertebrata</taxon>
        <taxon>Euteleostomi</taxon>
        <taxon>Mammalia</taxon>
        <taxon>Eutheria</taxon>
        <taxon>Euarchontoglires</taxon>
        <taxon>Primates</taxon>
        <taxon>Haplorrhini</taxon>
        <taxon>Platyrrhini</taxon>
        <taxon>Cebidae</taxon>
        <taxon>Callitrichinae</taxon>
        <taxon>Saguinus</taxon>
    </lineage>
</organism>
<evidence type="ECO:0000313" key="2">
    <source>
        <dbReference type="Proteomes" id="UP001266305"/>
    </source>
</evidence>
<name>A0ABQ9VLR8_SAGOE</name>
<reference evidence="1 2" key="1">
    <citation type="submission" date="2023-05" db="EMBL/GenBank/DDBJ databases">
        <title>B98-5 Cell Line De Novo Hybrid Assembly: An Optical Mapping Approach.</title>
        <authorList>
            <person name="Kananen K."/>
            <person name="Auerbach J.A."/>
            <person name="Kautto E."/>
            <person name="Blachly J.S."/>
        </authorList>
    </citation>
    <scope>NUCLEOTIDE SEQUENCE [LARGE SCALE GENOMIC DNA]</scope>
    <source>
        <strain evidence="1">B95-8</strain>
        <tissue evidence="1">Cell line</tissue>
    </source>
</reference>
<dbReference type="EMBL" id="JASSZA010000005">
    <property type="protein sequence ID" value="KAK2110327.1"/>
    <property type="molecule type" value="Genomic_DNA"/>
</dbReference>
<comment type="caution">
    <text evidence="1">The sequence shown here is derived from an EMBL/GenBank/DDBJ whole genome shotgun (WGS) entry which is preliminary data.</text>
</comment>
<keyword evidence="2" id="KW-1185">Reference proteome</keyword>
<evidence type="ECO:0000313" key="1">
    <source>
        <dbReference type="EMBL" id="KAK2110327.1"/>
    </source>
</evidence>